<evidence type="ECO:0000313" key="7">
    <source>
        <dbReference type="Proteomes" id="UP000183442"/>
    </source>
</evidence>
<feature type="domain" description="Maltose/galactoside acetyltransferase" evidence="5">
    <location>
        <begin position="5"/>
        <end position="59"/>
    </location>
</feature>
<dbReference type="PANTHER" id="PTHR43017">
    <property type="entry name" value="GALACTOSIDE O-ACETYLTRANSFERASE"/>
    <property type="match status" value="1"/>
</dbReference>
<dbReference type="Gene3D" id="2.160.10.10">
    <property type="entry name" value="Hexapeptide repeat proteins"/>
    <property type="match status" value="1"/>
</dbReference>
<dbReference type="SUPFAM" id="SSF51161">
    <property type="entry name" value="Trimeric LpxA-like enzymes"/>
    <property type="match status" value="1"/>
</dbReference>
<dbReference type="InterPro" id="IPR001451">
    <property type="entry name" value="Hexapep"/>
</dbReference>
<keyword evidence="4" id="KW-0012">Acyltransferase</keyword>
<evidence type="ECO:0000256" key="3">
    <source>
        <dbReference type="ARBA" id="ARBA00022737"/>
    </source>
</evidence>
<dbReference type="InterPro" id="IPR011004">
    <property type="entry name" value="Trimer_LpxA-like_sf"/>
</dbReference>
<dbReference type="FunFam" id="2.160.10.10:FF:000025">
    <property type="entry name" value="Hexapeptide-repeat containing-acetyltransferase"/>
    <property type="match status" value="1"/>
</dbReference>
<dbReference type="OrthoDB" id="1475at2157"/>
<dbReference type="PROSITE" id="PS00101">
    <property type="entry name" value="HEXAPEP_TRANSFERASES"/>
    <property type="match status" value="1"/>
</dbReference>
<dbReference type="InterPro" id="IPR039369">
    <property type="entry name" value="LacA-like"/>
</dbReference>
<dbReference type="PANTHER" id="PTHR43017:SF1">
    <property type="entry name" value="ACETYLTRANSFERASE YJL218W-RELATED"/>
    <property type="match status" value="1"/>
</dbReference>
<accession>A0A1I4IGC3</accession>
<evidence type="ECO:0000259" key="5">
    <source>
        <dbReference type="SMART" id="SM01266"/>
    </source>
</evidence>
<proteinExistence type="inferred from homology"/>
<protein>
    <submittedName>
        <fullName evidence="6">Maltose O-acetyltransferase</fullName>
    </submittedName>
</protein>
<organism evidence="6 7">
    <name type="scientific">Methanobrevibacter olleyae</name>
    <dbReference type="NCBI Taxonomy" id="294671"/>
    <lineage>
        <taxon>Archaea</taxon>
        <taxon>Methanobacteriati</taxon>
        <taxon>Methanobacteriota</taxon>
        <taxon>Methanomada group</taxon>
        <taxon>Methanobacteria</taxon>
        <taxon>Methanobacteriales</taxon>
        <taxon>Methanobacteriaceae</taxon>
        <taxon>Methanobrevibacter</taxon>
    </lineage>
</organism>
<dbReference type="InterPro" id="IPR018357">
    <property type="entry name" value="Hexapep_transf_CS"/>
</dbReference>
<dbReference type="AlphaFoldDB" id="A0A1I4IGC3"/>
<evidence type="ECO:0000256" key="4">
    <source>
        <dbReference type="ARBA" id="ARBA00023315"/>
    </source>
</evidence>
<comment type="similarity">
    <text evidence="1">Belongs to the transferase hexapeptide repeat family.</text>
</comment>
<dbReference type="InterPro" id="IPR024688">
    <property type="entry name" value="Mac_dom"/>
</dbReference>
<evidence type="ECO:0000256" key="1">
    <source>
        <dbReference type="ARBA" id="ARBA00007274"/>
    </source>
</evidence>
<dbReference type="GO" id="GO:0008870">
    <property type="term" value="F:galactoside O-acetyltransferase activity"/>
    <property type="evidence" value="ECO:0007669"/>
    <property type="project" value="TreeGrafter"/>
</dbReference>
<dbReference type="SMART" id="SM01266">
    <property type="entry name" value="Mac"/>
    <property type="match status" value="1"/>
</dbReference>
<gene>
    <name evidence="6" type="ORF">SAMN02910297_01156</name>
</gene>
<dbReference type="Proteomes" id="UP000183442">
    <property type="component" value="Unassembled WGS sequence"/>
</dbReference>
<dbReference type="CDD" id="cd03357">
    <property type="entry name" value="LbH_MAT_GAT"/>
    <property type="match status" value="1"/>
</dbReference>
<dbReference type="Pfam" id="PF00132">
    <property type="entry name" value="Hexapep"/>
    <property type="match status" value="1"/>
</dbReference>
<keyword evidence="3" id="KW-0677">Repeat</keyword>
<sequence>MMSELEKLKAGLEYCYDDEELVAIKDNAIVESERYNNINPMEKEKQYDTLKKILGSVGEDVWIGKRFSFDNGKNIHIGSNFTGNYNLTILDIKEVYIGDNVMIGPNTLITTVGHPISPKGRRKHLASAKSIFIGDDVWLGGNVTILPGVKIGNNVIIGAGAVVTKDIPDNSLALGVPAKVVREIENDIE</sequence>
<keyword evidence="2 6" id="KW-0808">Transferase</keyword>
<name>A0A1I4IGC3_METOL</name>
<evidence type="ECO:0000256" key="2">
    <source>
        <dbReference type="ARBA" id="ARBA00022679"/>
    </source>
</evidence>
<evidence type="ECO:0000313" key="6">
    <source>
        <dbReference type="EMBL" id="SFL53345.1"/>
    </source>
</evidence>
<dbReference type="EMBL" id="FOTL01000017">
    <property type="protein sequence ID" value="SFL53345.1"/>
    <property type="molecule type" value="Genomic_DNA"/>
</dbReference>
<dbReference type="Pfam" id="PF12464">
    <property type="entry name" value="Mac"/>
    <property type="match status" value="1"/>
</dbReference>
<reference evidence="7" key="1">
    <citation type="submission" date="2016-10" db="EMBL/GenBank/DDBJ databases">
        <authorList>
            <person name="Varghese N."/>
        </authorList>
    </citation>
    <scope>NUCLEOTIDE SEQUENCE [LARGE SCALE GENOMIC DNA]</scope>
    <source>
        <strain evidence="7">DSM 16632</strain>
    </source>
</reference>